<evidence type="ECO:0000313" key="13">
    <source>
        <dbReference type="EMBL" id="API87058.1"/>
    </source>
</evidence>
<comment type="catalytic activity">
    <reaction evidence="10">
        <text>di-trans,octa-cis-undecaprenyl diphospho-N-acetyl-alpha-D-muramoyl-L-alanyl-D-glutamyl-meso-2,6-diaminopimeloyl-D-alanyl-D-alanine + UDP-N-acetyl-alpha-D-glucosamine = di-trans,octa-cis-undecaprenyl diphospho-[N-acetyl-alpha-D-glucosaminyl-(1-&gt;4)]-N-acetyl-alpha-D-muramoyl-L-alanyl-D-glutamyl-meso-2,6-diaminopimeloyl-D-alanyl-D-alanine + UDP + H(+)</text>
        <dbReference type="Rhea" id="RHEA:31227"/>
        <dbReference type="ChEBI" id="CHEBI:15378"/>
        <dbReference type="ChEBI" id="CHEBI:57705"/>
        <dbReference type="ChEBI" id="CHEBI:58223"/>
        <dbReference type="ChEBI" id="CHEBI:61387"/>
        <dbReference type="ChEBI" id="CHEBI:61388"/>
        <dbReference type="EC" id="2.4.1.227"/>
    </reaction>
</comment>
<dbReference type="PANTHER" id="PTHR21015:SF22">
    <property type="entry name" value="GLYCOSYLTRANSFERASE"/>
    <property type="match status" value="1"/>
</dbReference>
<feature type="binding site" evidence="10">
    <location>
        <position position="172"/>
    </location>
    <ligand>
        <name>UDP-N-acetyl-alpha-D-glucosamine</name>
        <dbReference type="ChEBI" id="CHEBI:57705"/>
    </ligand>
</feature>
<dbReference type="Pfam" id="PF03033">
    <property type="entry name" value="Glyco_transf_28"/>
    <property type="match status" value="1"/>
</dbReference>
<keyword evidence="7 10" id="KW-0472">Membrane</keyword>
<evidence type="ECO:0000256" key="1">
    <source>
        <dbReference type="ARBA" id="ARBA00022475"/>
    </source>
</evidence>
<dbReference type="OrthoDB" id="9808936at2"/>
<evidence type="ECO:0000313" key="14">
    <source>
        <dbReference type="Proteomes" id="UP000184222"/>
    </source>
</evidence>
<feature type="binding site" evidence="10">
    <location>
        <begin position="274"/>
        <end position="279"/>
    </location>
    <ligand>
        <name>UDP-N-acetyl-alpha-D-glucosamine</name>
        <dbReference type="ChEBI" id="CHEBI:57705"/>
    </ligand>
</feature>
<keyword evidence="9 10" id="KW-0961">Cell wall biogenesis/degradation</keyword>
<sequence length="371" mass="41038">MNLENKNIIITAGGTGGHIYPALAVAELLKENKANVIWVGTPNSMEANIVPDYFNIQFIKSSGVRRKGIIKKITFPIKLIISTLKARSILKKFKTDLVIGFGGYVSGPICLAAVQKKIPIIIHEQNAKIGLTNRILAKLASKICLAFDIDNIENYFSKKQLARTKVVGNPVRKDIVALNDKVKDFSNHQLKLLILGGSQGAKAINEIIPTLITKAVEQNIDIKVWHQTGKLTLEQTKDNYKNIPAKNIKDISAFIFDMAEAYEWADLIICRAGALTVSECAVAGLPTIFIPLPSAVDDHQFFNAQNIVKNNAGFCLRQQEMTLENLIDIIKPLAQNKAKLEKISEIAKKTLIKDSSEQILSCVKEILNKNK</sequence>
<dbReference type="GO" id="GO:0009252">
    <property type="term" value="P:peptidoglycan biosynthetic process"/>
    <property type="evidence" value="ECO:0007669"/>
    <property type="project" value="UniProtKB-UniRule"/>
</dbReference>
<feature type="binding site" evidence="10">
    <location>
        <position position="126"/>
    </location>
    <ligand>
        <name>UDP-N-acetyl-alpha-D-glucosamine</name>
        <dbReference type="ChEBI" id="CHEBI:57705"/>
    </ligand>
</feature>
<dbReference type="GO" id="GO:0005975">
    <property type="term" value="P:carbohydrate metabolic process"/>
    <property type="evidence" value="ECO:0007669"/>
    <property type="project" value="InterPro"/>
</dbReference>
<name>A0A1L4BT89_9GAMM</name>
<proteinExistence type="inferred from homology"/>
<keyword evidence="3 10" id="KW-0328">Glycosyltransferase</keyword>
<evidence type="ECO:0000256" key="8">
    <source>
        <dbReference type="ARBA" id="ARBA00023306"/>
    </source>
</evidence>
<dbReference type="GO" id="GO:0008360">
    <property type="term" value="P:regulation of cell shape"/>
    <property type="evidence" value="ECO:0007669"/>
    <property type="project" value="UniProtKB-KW"/>
</dbReference>
<keyword evidence="4 10" id="KW-0808">Transferase</keyword>
<feature type="domain" description="Glycosyl transferase family 28 C-terminal" evidence="12">
    <location>
        <begin position="192"/>
        <end position="358"/>
    </location>
</feature>
<feature type="domain" description="Glycosyltransferase family 28 N-terminal" evidence="11">
    <location>
        <begin position="8"/>
        <end position="143"/>
    </location>
</feature>
<dbReference type="InterPro" id="IPR007235">
    <property type="entry name" value="Glyco_trans_28_C"/>
</dbReference>
<dbReference type="Gene3D" id="3.40.50.2000">
    <property type="entry name" value="Glycogen Phosphorylase B"/>
    <property type="match status" value="2"/>
</dbReference>
<evidence type="ECO:0000256" key="4">
    <source>
        <dbReference type="ARBA" id="ARBA00022679"/>
    </source>
</evidence>
<dbReference type="KEGG" id="frx:F7310_06670"/>
<dbReference type="UniPathway" id="UPA00219"/>
<organism evidence="13 14">
    <name type="scientific">Francisella uliginis</name>
    <dbReference type="NCBI Taxonomy" id="573570"/>
    <lineage>
        <taxon>Bacteria</taxon>
        <taxon>Pseudomonadati</taxon>
        <taxon>Pseudomonadota</taxon>
        <taxon>Gammaproteobacteria</taxon>
        <taxon>Thiotrichales</taxon>
        <taxon>Francisellaceae</taxon>
        <taxon>Francisella</taxon>
    </lineage>
</organism>
<protein>
    <recommendedName>
        <fullName evidence="10">UDP-N-acetylglucosamine--N-acetylmuramyl-(pentapeptide) pyrophosphoryl-undecaprenol N-acetylglucosamine transferase</fullName>
        <ecNumber evidence="10">2.4.1.227</ecNumber>
    </recommendedName>
    <alternativeName>
        <fullName evidence="10">Undecaprenyl-PP-MurNAc-pentapeptide-UDPGlcNAc GlcNAc transferase</fullName>
    </alternativeName>
</protein>
<comment type="subcellular location">
    <subcellularLocation>
        <location evidence="10">Cell membrane</location>
        <topology evidence="10">Peripheral membrane protein</topology>
        <orientation evidence="10">Cytoplasmic side</orientation>
    </subcellularLocation>
</comment>
<keyword evidence="6 10" id="KW-0573">Peptidoglycan synthesis</keyword>
<keyword evidence="14" id="KW-1185">Reference proteome</keyword>
<evidence type="ECO:0000256" key="6">
    <source>
        <dbReference type="ARBA" id="ARBA00022984"/>
    </source>
</evidence>
<dbReference type="PANTHER" id="PTHR21015">
    <property type="entry name" value="UDP-N-ACETYLGLUCOSAMINE--N-ACETYLMURAMYL-(PENTAPEPTIDE) PYROPHOSPHORYL-UNDECAPRENOL N-ACETYLGLUCOSAMINE TRANSFERASE 1"/>
    <property type="match status" value="1"/>
</dbReference>
<feature type="binding site" evidence="10">
    <location>
        <begin position="15"/>
        <end position="17"/>
    </location>
    <ligand>
        <name>UDP-N-acetyl-alpha-D-glucosamine</name>
        <dbReference type="ChEBI" id="CHEBI:57705"/>
    </ligand>
</feature>
<dbReference type="GO" id="GO:0050511">
    <property type="term" value="F:undecaprenyldiphospho-muramoylpentapeptide beta-N-acetylglucosaminyltransferase activity"/>
    <property type="evidence" value="ECO:0007669"/>
    <property type="project" value="UniProtKB-UniRule"/>
</dbReference>
<evidence type="ECO:0000256" key="10">
    <source>
        <dbReference type="HAMAP-Rule" id="MF_00033"/>
    </source>
</evidence>
<evidence type="ECO:0000256" key="2">
    <source>
        <dbReference type="ARBA" id="ARBA00022618"/>
    </source>
</evidence>
<accession>A0A1L4BT89</accession>
<comment type="function">
    <text evidence="10">Cell wall formation. Catalyzes the transfer of a GlcNAc subunit on undecaprenyl-pyrophosphoryl-MurNAc-pentapeptide (lipid intermediate I) to form undecaprenyl-pyrophosphoryl-MurNAc-(pentapeptide)GlcNAc (lipid intermediate II).</text>
</comment>
<dbReference type="InterPro" id="IPR006009">
    <property type="entry name" value="GlcNAc_MurG"/>
</dbReference>
<dbReference type="SUPFAM" id="SSF53756">
    <property type="entry name" value="UDP-Glycosyltransferase/glycogen phosphorylase"/>
    <property type="match status" value="1"/>
</dbReference>
<dbReference type="InterPro" id="IPR004276">
    <property type="entry name" value="GlycoTrans_28_N"/>
</dbReference>
<keyword evidence="8 10" id="KW-0131">Cell cycle</keyword>
<dbReference type="Proteomes" id="UP000184222">
    <property type="component" value="Chromosome"/>
</dbReference>
<gene>
    <name evidence="10" type="primary">murG</name>
    <name evidence="13" type="ORF">F7310_06670</name>
</gene>
<comment type="similarity">
    <text evidence="10">Belongs to the glycosyltransferase 28 family. MurG subfamily.</text>
</comment>
<dbReference type="Pfam" id="PF04101">
    <property type="entry name" value="Glyco_tran_28_C"/>
    <property type="match status" value="1"/>
</dbReference>
<feature type="binding site" evidence="10">
    <location>
        <position position="255"/>
    </location>
    <ligand>
        <name>UDP-N-acetyl-alpha-D-glucosamine</name>
        <dbReference type="ChEBI" id="CHEBI:57705"/>
    </ligand>
</feature>
<dbReference type="GO" id="GO:0051991">
    <property type="term" value="F:UDP-N-acetyl-D-glucosamine:N-acetylmuramoyl-L-alanyl-D-glutamyl-meso-2,6-diaminopimelyl-D-alanyl-D-alanine-diphosphoundecaprenol 4-beta-N-acetylglucosaminlytransferase activity"/>
    <property type="evidence" value="ECO:0007669"/>
    <property type="project" value="RHEA"/>
</dbReference>
<keyword evidence="2 10" id="KW-0132">Cell division</keyword>
<dbReference type="EMBL" id="CP016796">
    <property type="protein sequence ID" value="API87058.1"/>
    <property type="molecule type" value="Genomic_DNA"/>
</dbReference>
<feature type="binding site" evidence="10">
    <location>
        <position position="198"/>
    </location>
    <ligand>
        <name>UDP-N-acetyl-alpha-D-glucosamine</name>
        <dbReference type="ChEBI" id="CHEBI:57705"/>
    </ligand>
</feature>
<keyword evidence="1 10" id="KW-1003">Cell membrane</keyword>
<dbReference type="STRING" id="573570.F7310_06670"/>
<dbReference type="AlphaFoldDB" id="A0A1L4BT89"/>
<feature type="binding site" evidence="10">
    <location>
        <position position="300"/>
    </location>
    <ligand>
        <name>UDP-N-acetyl-alpha-D-glucosamine</name>
        <dbReference type="ChEBI" id="CHEBI:57705"/>
    </ligand>
</feature>
<dbReference type="EC" id="2.4.1.227" evidence="10"/>
<reference evidence="13 14" key="1">
    <citation type="journal article" date="2016" name="Appl. Environ. Microbiol.">
        <title>Whole genome relationships among Francisella bacteria of diverse origin define new species and provide specific regions for detection.</title>
        <authorList>
            <person name="Challacombe J.F."/>
            <person name="Petersen J.M."/>
            <person name="Gallegos-Graves V."/>
            <person name="Hodge D."/>
            <person name="Pillai S."/>
            <person name="Kuske C.R."/>
        </authorList>
    </citation>
    <scope>NUCLEOTIDE SEQUENCE [LARGE SCALE GENOMIC DNA]</scope>
    <source>
        <strain evidence="14">TX07-7310</strain>
    </source>
</reference>
<evidence type="ECO:0000256" key="9">
    <source>
        <dbReference type="ARBA" id="ARBA00023316"/>
    </source>
</evidence>
<evidence type="ECO:0000259" key="11">
    <source>
        <dbReference type="Pfam" id="PF03033"/>
    </source>
</evidence>
<evidence type="ECO:0000256" key="5">
    <source>
        <dbReference type="ARBA" id="ARBA00022960"/>
    </source>
</evidence>
<evidence type="ECO:0000259" key="12">
    <source>
        <dbReference type="Pfam" id="PF04101"/>
    </source>
</evidence>
<dbReference type="GO" id="GO:0071555">
    <property type="term" value="P:cell wall organization"/>
    <property type="evidence" value="ECO:0007669"/>
    <property type="project" value="UniProtKB-KW"/>
</dbReference>
<dbReference type="CDD" id="cd03785">
    <property type="entry name" value="GT28_MurG"/>
    <property type="match status" value="1"/>
</dbReference>
<dbReference type="HAMAP" id="MF_00033">
    <property type="entry name" value="MurG"/>
    <property type="match status" value="1"/>
</dbReference>
<dbReference type="GO" id="GO:0005886">
    <property type="term" value="C:plasma membrane"/>
    <property type="evidence" value="ECO:0007669"/>
    <property type="project" value="UniProtKB-SubCell"/>
</dbReference>
<comment type="pathway">
    <text evidence="10">Cell wall biogenesis; peptidoglycan biosynthesis.</text>
</comment>
<evidence type="ECO:0000256" key="3">
    <source>
        <dbReference type="ARBA" id="ARBA00022676"/>
    </source>
</evidence>
<keyword evidence="5 10" id="KW-0133">Cell shape</keyword>
<dbReference type="NCBIfam" id="TIGR01133">
    <property type="entry name" value="murG"/>
    <property type="match status" value="1"/>
</dbReference>
<dbReference type="RefSeq" id="WP_072712705.1">
    <property type="nucleotide sequence ID" value="NZ_CP016796.1"/>
</dbReference>
<dbReference type="GO" id="GO:0051301">
    <property type="term" value="P:cell division"/>
    <property type="evidence" value="ECO:0007669"/>
    <property type="project" value="UniProtKB-KW"/>
</dbReference>
<evidence type="ECO:0000256" key="7">
    <source>
        <dbReference type="ARBA" id="ARBA00023136"/>
    </source>
</evidence>